<sequence>MTGPDVAAPRDIIADSLGGGWPQADAALDALERAGYAVVAKVWVAQLELIEHRGGWIGVYVTPEGAAAALVEWARGVGVPIEHYDPATGSEILDNHPEIETYGVSYVEVQR</sequence>
<name>A0AB33TH18_9MYCO</name>
<dbReference type="AlphaFoldDB" id="A0AB33TH18"/>
<dbReference type="Proteomes" id="UP000038487">
    <property type="component" value="Unassembled WGS sequence"/>
</dbReference>
<protein>
    <submittedName>
        <fullName evidence="1">Uncharacterized protein</fullName>
    </submittedName>
</protein>
<dbReference type="RefSeq" id="WP_052536727.1">
    <property type="nucleotide sequence ID" value="NZ_CSUW01000016.1"/>
</dbReference>
<comment type="caution">
    <text evidence="1">The sequence shown here is derived from an EMBL/GenBank/DDBJ whole genome shotgun (WGS) entry which is preliminary data.</text>
</comment>
<reference evidence="1 2" key="1">
    <citation type="submission" date="2015-03" db="EMBL/GenBank/DDBJ databases">
        <authorList>
            <consortium name="Pathogen Informatics"/>
            <person name="Murphy D."/>
        </authorList>
    </citation>
    <scope>NUCLEOTIDE SEQUENCE [LARGE SCALE GENOMIC DNA]</scope>
    <source>
        <strain evidence="1 2">PAP036</strain>
    </source>
</reference>
<evidence type="ECO:0000313" key="2">
    <source>
        <dbReference type="Proteomes" id="UP000038487"/>
    </source>
</evidence>
<evidence type="ECO:0000313" key="1">
    <source>
        <dbReference type="EMBL" id="CPT66957.1"/>
    </source>
</evidence>
<organism evidence="1 2">
    <name type="scientific">Mycobacteroides abscessus</name>
    <dbReference type="NCBI Taxonomy" id="36809"/>
    <lineage>
        <taxon>Bacteria</taxon>
        <taxon>Bacillati</taxon>
        <taxon>Actinomycetota</taxon>
        <taxon>Actinomycetes</taxon>
        <taxon>Mycobacteriales</taxon>
        <taxon>Mycobacteriaceae</taxon>
        <taxon>Mycobacteroides</taxon>
    </lineage>
</organism>
<dbReference type="EMBL" id="CSUW01000016">
    <property type="protein sequence ID" value="CPT66957.1"/>
    <property type="molecule type" value="Genomic_DNA"/>
</dbReference>
<proteinExistence type="predicted"/>
<gene>
    <name evidence="1" type="ORF">ERS075527_05091</name>
</gene>
<accession>A0AB33TH18</accession>